<reference evidence="1" key="1">
    <citation type="submission" date="2018-02" db="EMBL/GenBank/DDBJ databases">
        <title>Rhizophora mucronata_Transcriptome.</title>
        <authorList>
            <person name="Meera S.P."/>
            <person name="Sreeshan A."/>
            <person name="Augustine A."/>
        </authorList>
    </citation>
    <scope>NUCLEOTIDE SEQUENCE</scope>
    <source>
        <tissue evidence="1">Leaf</tissue>
    </source>
</reference>
<sequence>MKLWGLEKGQIYKVIPLFSQIGRLFDLHMQLLSHNGVTSFNKNIQPINKFP</sequence>
<accession>A0A2P2PUJ0</accession>
<proteinExistence type="predicted"/>
<dbReference type="EMBL" id="GGEC01077839">
    <property type="protein sequence ID" value="MBX58323.1"/>
    <property type="molecule type" value="Transcribed_RNA"/>
</dbReference>
<protein>
    <submittedName>
        <fullName evidence="1">Uncharacterized protein</fullName>
    </submittedName>
</protein>
<name>A0A2P2PUJ0_RHIMU</name>
<dbReference type="AlphaFoldDB" id="A0A2P2PUJ0"/>
<evidence type="ECO:0000313" key="1">
    <source>
        <dbReference type="EMBL" id="MBX58323.1"/>
    </source>
</evidence>
<organism evidence="1">
    <name type="scientific">Rhizophora mucronata</name>
    <name type="common">Asiatic mangrove</name>
    <dbReference type="NCBI Taxonomy" id="61149"/>
    <lineage>
        <taxon>Eukaryota</taxon>
        <taxon>Viridiplantae</taxon>
        <taxon>Streptophyta</taxon>
        <taxon>Embryophyta</taxon>
        <taxon>Tracheophyta</taxon>
        <taxon>Spermatophyta</taxon>
        <taxon>Magnoliopsida</taxon>
        <taxon>eudicotyledons</taxon>
        <taxon>Gunneridae</taxon>
        <taxon>Pentapetalae</taxon>
        <taxon>rosids</taxon>
        <taxon>fabids</taxon>
        <taxon>Malpighiales</taxon>
        <taxon>Rhizophoraceae</taxon>
        <taxon>Rhizophora</taxon>
    </lineage>
</organism>